<accession>A0A9W7QK74</accession>
<protein>
    <submittedName>
        <fullName evidence="1">Uncharacterized protein</fullName>
    </submittedName>
</protein>
<gene>
    <name evidence="1" type="ORF">F8172_02335</name>
</gene>
<evidence type="ECO:0000313" key="1">
    <source>
        <dbReference type="EMBL" id="KAB2399900.1"/>
    </source>
</evidence>
<name>A0A9W7QK74_BACCE</name>
<dbReference type="AlphaFoldDB" id="A0A9W7QK74"/>
<reference evidence="1 2" key="1">
    <citation type="submission" date="2019-10" db="EMBL/GenBank/DDBJ databases">
        <title>Bacillus from the desert of Cuatro Cinegas, Coahuila.</title>
        <authorList>
            <person name="Olmedo-Alvarez G."/>
            <person name="Saldana S."/>
            <person name="Barcelo D."/>
        </authorList>
    </citation>
    <scope>NUCLEOTIDE SEQUENCE [LARGE SCALE GENOMIC DNA]</scope>
    <source>
        <strain evidence="1 2">CH417_13T</strain>
    </source>
</reference>
<evidence type="ECO:0000313" key="2">
    <source>
        <dbReference type="Proteomes" id="UP000475765"/>
    </source>
</evidence>
<dbReference type="RefSeq" id="WP_151521564.1">
    <property type="nucleotide sequence ID" value="NZ_WBPL01000006.1"/>
</dbReference>
<dbReference type="Proteomes" id="UP000475765">
    <property type="component" value="Unassembled WGS sequence"/>
</dbReference>
<sequence length="74" mass="8187">MAEIRNLIKRFSYDEPYSQTCYKKVCAFGGCTKVPYPCFGMTTNVIEIYSVAYYPDEATPQQKAAIVACAGTAV</sequence>
<organism evidence="1 2">
    <name type="scientific">Bacillus cereus</name>
    <dbReference type="NCBI Taxonomy" id="1396"/>
    <lineage>
        <taxon>Bacteria</taxon>
        <taxon>Bacillati</taxon>
        <taxon>Bacillota</taxon>
        <taxon>Bacilli</taxon>
        <taxon>Bacillales</taxon>
        <taxon>Bacillaceae</taxon>
        <taxon>Bacillus</taxon>
        <taxon>Bacillus cereus group</taxon>
    </lineage>
</organism>
<proteinExistence type="predicted"/>
<comment type="caution">
    <text evidence="1">The sequence shown here is derived from an EMBL/GenBank/DDBJ whole genome shotgun (WGS) entry which is preliminary data.</text>
</comment>
<dbReference type="EMBL" id="WBPP01000005">
    <property type="protein sequence ID" value="KAB2399900.1"/>
    <property type="molecule type" value="Genomic_DNA"/>
</dbReference>